<sequence length="209" mass="25330">MSTTIQNIDQILTEKKDRKFMQNYKKRYTELHEAEDPDIHVLDIAKRIFPNKEKYIESKKQYRECFPIITTPFSSLTGSSTNFTRIVIEWTNKQNITHIQMSTTIQNIDQILTEKKDRKFMQNYKKRYTELHEAEDPDIHVLDIAKRIFPNKEKYIESKKQYREWYKYKNEPKILQGILKLNYLYYQLAKNYFATNEETEKEADDFLNS</sequence>
<evidence type="ECO:0000313" key="2">
    <source>
        <dbReference type="Proteomes" id="UP000266861"/>
    </source>
</evidence>
<protein>
    <submittedName>
        <fullName evidence="1">Uncharacterized protein</fullName>
    </submittedName>
</protein>
<proteinExistence type="predicted"/>
<dbReference type="EMBL" id="PQFF01000140">
    <property type="protein sequence ID" value="RHZ79346.1"/>
    <property type="molecule type" value="Genomic_DNA"/>
</dbReference>
<reference evidence="1 2" key="1">
    <citation type="submission" date="2018-08" db="EMBL/GenBank/DDBJ databases">
        <title>Genome and evolution of the arbuscular mycorrhizal fungus Diversispora epigaea (formerly Glomus versiforme) and its bacterial endosymbionts.</title>
        <authorList>
            <person name="Sun X."/>
            <person name="Fei Z."/>
            <person name="Harrison M."/>
        </authorList>
    </citation>
    <scope>NUCLEOTIDE SEQUENCE [LARGE SCALE GENOMIC DNA]</scope>
    <source>
        <strain evidence="1 2">IT104</strain>
    </source>
</reference>
<evidence type="ECO:0000313" key="1">
    <source>
        <dbReference type="EMBL" id="RHZ79346.1"/>
    </source>
</evidence>
<dbReference type="AlphaFoldDB" id="A0A397IZZ1"/>
<accession>A0A397IZZ1</accession>
<organism evidence="1 2">
    <name type="scientific">Diversispora epigaea</name>
    <dbReference type="NCBI Taxonomy" id="1348612"/>
    <lineage>
        <taxon>Eukaryota</taxon>
        <taxon>Fungi</taxon>
        <taxon>Fungi incertae sedis</taxon>
        <taxon>Mucoromycota</taxon>
        <taxon>Glomeromycotina</taxon>
        <taxon>Glomeromycetes</taxon>
        <taxon>Diversisporales</taxon>
        <taxon>Diversisporaceae</taxon>
        <taxon>Diversispora</taxon>
    </lineage>
</organism>
<comment type="caution">
    <text evidence="1">The sequence shown here is derived from an EMBL/GenBank/DDBJ whole genome shotgun (WGS) entry which is preliminary data.</text>
</comment>
<gene>
    <name evidence="1" type="ORF">Glove_149g118</name>
</gene>
<name>A0A397IZZ1_9GLOM</name>
<dbReference type="Proteomes" id="UP000266861">
    <property type="component" value="Unassembled WGS sequence"/>
</dbReference>
<keyword evidence="2" id="KW-1185">Reference proteome</keyword>